<dbReference type="NCBIfam" id="NF040521">
    <property type="entry name" value="C45_proenzyme"/>
    <property type="match status" value="1"/>
</dbReference>
<reference evidence="2" key="1">
    <citation type="submission" date="2020-02" db="EMBL/GenBank/DDBJ databases">
        <authorList>
            <person name="Meier V. D."/>
        </authorList>
    </citation>
    <scope>NUCLEOTIDE SEQUENCE</scope>
    <source>
        <strain evidence="2">AVDCRST_MAG36</strain>
    </source>
</reference>
<evidence type="ECO:0000313" key="2">
    <source>
        <dbReference type="EMBL" id="CAA9329379.1"/>
    </source>
</evidence>
<dbReference type="InterPro" id="IPR047801">
    <property type="entry name" value="Peptidase_C45"/>
</dbReference>
<dbReference type="EMBL" id="CADCUH010000049">
    <property type="protein sequence ID" value="CAA9329379.1"/>
    <property type="molecule type" value="Genomic_DNA"/>
</dbReference>
<dbReference type="InterPro" id="IPR047794">
    <property type="entry name" value="C45_proenzyme-like"/>
</dbReference>
<dbReference type="Pfam" id="PF03417">
    <property type="entry name" value="AAT"/>
    <property type="match status" value="1"/>
</dbReference>
<sequence length="363" mass="38654">MSGPSPRPVIRVAGNHHDVGRQIGEACRDSLVRACTFSDEQLPPGRTMRDQLALGDRFRDVTVRHLPWVVTELDAAADAAGVDRRHLFAASVEEIWPGRDTTARCPTPAHRGCTDIAAVVPATAGVPVLVAHNNDLPAVSQDDVVAVEWDVDGAPTVFSLGLGPWLSASWNSAGLSITGNELAPNDDRVGIPRLLLMTAVARATTFAEAAALVDHPARASSYNWLVADAHGQVSSFEGSATAMAALGTDDRGVLHHENHYVAAEMRPFERSATHAARSAARGDRVAALLQDVSPGDVTPELLRRVLADHEGAPESVCRHAAVPEDMQTVFWVVADPAGGEVHYGLGPPCSTDPHTYRFPRSEG</sequence>
<feature type="domain" description="Peptidase C45 hydrolase" evidence="1">
    <location>
        <begin position="152"/>
        <end position="346"/>
    </location>
</feature>
<name>A0A6J4LEB1_9ACTN</name>
<dbReference type="PANTHER" id="PTHR34180">
    <property type="entry name" value="PEPTIDASE C45"/>
    <property type="match status" value="1"/>
</dbReference>
<gene>
    <name evidence="2" type="ORF">AVDCRST_MAG36-837</name>
</gene>
<accession>A0A6J4LEB1</accession>
<proteinExistence type="predicted"/>
<dbReference type="PANTHER" id="PTHR34180:SF1">
    <property type="entry name" value="BETA-ALANYL-DOPAMINE_CARCININE HYDROLASE"/>
    <property type="match status" value="1"/>
</dbReference>
<dbReference type="Gene3D" id="3.60.60.10">
    <property type="entry name" value="Penicillin V Acylase, Chain A"/>
    <property type="match status" value="1"/>
</dbReference>
<dbReference type="InterPro" id="IPR005079">
    <property type="entry name" value="Peptidase_C45_hydrolase"/>
</dbReference>
<dbReference type="AlphaFoldDB" id="A0A6J4LEB1"/>
<protein>
    <recommendedName>
        <fullName evidence="1">Peptidase C45 hydrolase domain-containing protein</fullName>
    </recommendedName>
</protein>
<organism evidence="2">
    <name type="scientific">uncultured Nocardioidaceae bacterium</name>
    <dbReference type="NCBI Taxonomy" id="253824"/>
    <lineage>
        <taxon>Bacteria</taxon>
        <taxon>Bacillati</taxon>
        <taxon>Actinomycetota</taxon>
        <taxon>Actinomycetes</taxon>
        <taxon>Propionibacteriales</taxon>
        <taxon>Nocardioidaceae</taxon>
        <taxon>environmental samples</taxon>
    </lineage>
</organism>
<evidence type="ECO:0000259" key="1">
    <source>
        <dbReference type="Pfam" id="PF03417"/>
    </source>
</evidence>